<dbReference type="SUPFAM" id="SSF56219">
    <property type="entry name" value="DNase I-like"/>
    <property type="match status" value="1"/>
</dbReference>
<dbReference type="InterPro" id="IPR004808">
    <property type="entry name" value="AP_endonuc_1"/>
</dbReference>
<keyword evidence="4 5" id="KW-0460">Magnesium</keyword>
<evidence type="ECO:0000256" key="4">
    <source>
        <dbReference type="ARBA" id="ARBA00022842"/>
    </source>
</evidence>
<keyword evidence="2 5" id="KW-0479">Metal-binding</keyword>
<evidence type="ECO:0000256" key="2">
    <source>
        <dbReference type="ARBA" id="ARBA00022723"/>
    </source>
</evidence>
<keyword evidence="3" id="KW-0378">Hydrolase</keyword>
<keyword evidence="8" id="KW-1185">Reference proteome</keyword>
<comment type="similarity">
    <text evidence="1">Belongs to the DNA repair enzymes AP/ExoA family.</text>
</comment>
<gene>
    <name evidence="7" type="ORF">PVAP13_4KG132100</name>
</gene>
<reference evidence="7" key="1">
    <citation type="submission" date="2020-05" db="EMBL/GenBank/DDBJ databases">
        <title>WGS assembly of Panicum virgatum.</title>
        <authorList>
            <person name="Lovell J.T."/>
            <person name="Jenkins J."/>
            <person name="Shu S."/>
            <person name="Juenger T.E."/>
            <person name="Schmutz J."/>
        </authorList>
    </citation>
    <scope>NUCLEOTIDE SEQUENCE</scope>
    <source>
        <strain evidence="7">AP13</strain>
    </source>
</reference>
<feature type="binding site" evidence="5">
    <location>
        <position position="36"/>
    </location>
    <ligand>
        <name>Mg(2+)</name>
        <dbReference type="ChEBI" id="CHEBI:18420"/>
        <label>1</label>
    </ligand>
</feature>
<dbReference type="Pfam" id="PF03372">
    <property type="entry name" value="Exo_endo_phos"/>
    <property type="match status" value="1"/>
</dbReference>
<protein>
    <recommendedName>
        <fullName evidence="6">Endonuclease/exonuclease/phosphatase domain-containing protein</fullName>
    </recommendedName>
</protein>
<dbReference type="AlphaFoldDB" id="A0A8T0TR57"/>
<feature type="binding site" evidence="5">
    <location>
        <position position="7"/>
    </location>
    <ligand>
        <name>Mg(2+)</name>
        <dbReference type="ChEBI" id="CHEBI:18420"/>
        <label>1</label>
    </ligand>
</feature>
<dbReference type="Proteomes" id="UP000823388">
    <property type="component" value="Chromosome 4K"/>
</dbReference>
<name>A0A8T0TR57_PANVG</name>
<dbReference type="GO" id="GO:0008311">
    <property type="term" value="F:double-stranded DNA 3'-5' DNA exonuclease activity"/>
    <property type="evidence" value="ECO:0007669"/>
    <property type="project" value="TreeGrafter"/>
</dbReference>
<dbReference type="PANTHER" id="PTHR22748">
    <property type="entry name" value="AP ENDONUCLEASE"/>
    <property type="match status" value="1"/>
</dbReference>
<comment type="caution">
    <text evidence="7">The sequence shown here is derived from an EMBL/GenBank/DDBJ whole genome shotgun (WGS) entry which is preliminary data.</text>
</comment>
<dbReference type="GO" id="GO:0005634">
    <property type="term" value="C:nucleus"/>
    <property type="evidence" value="ECO:0007669"/>
    <property type="project" value="TreeGrafter"/>
</dbReference>
<dbReference type="Gene3D" id="3.60.10.10">
    <property type="entry name" value="Endonuclease/exonuclease/phosphatase"/>
    <property type="match status" value="1"/>
</dbReference>
<feature type="domain" description="Endonuclease/exonuclease/phosphatase" evidence="6">
    <location>
        <begin position="5"/>
        <end position="144"/>
    </location>
</feature>
<dbReference type="EMBL" id="CM029043">
    <property type="protein sequence ID" value="KAG2611276.1"/>
    <property type="molecule type" value="Genomic_DNA"/>
</dbReference>
<sequence length="152" mass="17818">MKALFWNIRGLRGIGRRKQLVELCKQHSFHFICLQETIKDSYKARELDYLSRGMDMFWSWVASNGHSGDLLMGVDKDVVEVTQERKGSFQHFLDLRKVKDGFEWRLVNVYGPVQTERKAEFLSELSDMILHSHFPCLMGGDFNMIKRVEDKS</sequence>
<dbReference type="GO" id="GO:0008081">
    <property type="term" value="F:phosphoric diester hydrolase activity"/>
    <property type="evidence" value="ECO:0007669"/>
    <property type="project" value="TreeGrafter"/>
</dbReference>
<dbReference type="InterPro" id="IPR005135">
    <property type="entry name" value="Endo/exonuclease/phosphatase"/>
</dbReference>
<evidence type="ECO:0000256" key="3">
    <source>
        <dbReference type="ARBA" id="ARBA00022801"/>
    </source>
</evidence>
<dbReference type="GO" id="GO:0006284">
    <property type="term" value="P:base-excision repair"/>
    <property type="evidence" value="ECO:0007669"/>
    <property type="project" value="TreeGrafter"/>
</dbReference>
<dbReference type="InterPro" id="IPR036691">
    <property type="entry name" value="Endo/exonu/phosph_ase_sf"/>
</dbReference>
<keyword evidence="5" id="KW-0464">Manganese</keyword>
<evidence type="ECO:0000313" key="7">
    <source>
        <dbReference type="EMBL" id="KAG2611276.1"/>
    </source>
</evidence>
<evidence type="ECO:0000313" key="8">
    <source>
        <dbReference type="Proteomes" id="UP000823388"/>
    </source>
</evidence>
<dbReference type="GO" id="GO:0046872">
    <property type="term" value="F:metal ion binding"/>
    <property type="evidence" value="ECO:0007669"/>
    <property type="project" value="UniProtKB-KW"/>
</dbReference>
<evidence type="ECO:0000259" key="6">
    <source>
        <dbReference type="Pfam" id="PF03372"/>
    </source>
</evidence>
<evidence type="ECO:0000256" key="1">
    <source>
        <dbReference type="ARBA" id="ARBA00007092"/>
    </source>
</evidence>
<dbReference type="GO" id="GO:0003906">
    <property type="term" value="F:DNA-(apurinic or apyrimidinic site) endonuclease activity"/>
    <property type="evidence" value="ECO:0007669"/>
    <property type="project" value="TreeGrafter"/>
</dbReference>
<proteinExistence type="inferred from homology"/>
<dbReference type="PANTHER" id="PTHR22748:SF19">
    <property type="entry name" value="ENDONUCLEASE_EXONUCLEASE_PHOSPHATASE DOMAIN-CONTAINING PROTEIN"/>
    <property type="match status" value="1"/>
</dbReference>
<accession>A0A8T0TR57</accession>
<comment type="cofactor">
    <cofactor evidence="5">
        <name>Mg(2+)</name>
        <dbReference type="ChEBI" id="CHEBI:18420"/>
    </cofactor>
    <cofactor evidence="5">
        <name>Mn(2+)</name>
        <dbReference type="ChEBI" id="CHEBI:29035"/>
    </cofactor>
    <text evidence="5">Probably binds two magnesium or manganese ions per subunit.</text>
</comment>
<organism evidence="7 8">
    <name type="scientific">Panicum virgatum</name>
    <name type="common">Blackwell switchgrass</name>
    <dbReference type="NCBI Taxonomy" id="38727"/>
    <lineage>
        <taxon>Eukaryota</taxon>
        <taxon>Viridiplantae</taxon>
        <taxon>Streptophyta</taxon>
        <taxon>Embryophyta</taxon>
        <taxon>Tracheophyta</taxon>
        <taxon>Spermatophyta</taxon>
        <taxon>Magnoliopsida</taxon>
        <taxon>Liliopsida</taxon>
        <taxon>Poales</taxon>
        <taxon>Poaceae</taxon>
        <taxon>PACMAD clade</taxon>
        <taxon>Panicoideae</taxon>
        <taxon>Panicodae</taxon>
        <taxon>Paniceae</taxon>
        <taxon>Panicinae</taxon>
        <taxon>Panicum</taxon>
        <taxon>Panicum sect. Hiantes</taxon>
    </lineage>
</organism>
<evidence type="ECO:0000256" key="5">
    <source>
        <dbReference type="PIRSR" id="PIRSR604808-2"/>
    </source>
</evidence>